<evidence type="ECO:0000256" key="4">
    <source>
        <dbReference type="ARBA" id="ARBA00023163"/>
    </source>
</evidence>
<dbReference type="eggNOG" id="COG0583">
    <property type="taxonomic scope" value="Bacteria"/>
</dbReference>
<dbReference type="Gene3D" id="3.40.190.290">
    <property type="match status" value="1"/>
</dbReference>
<dbReference type="AlphaFoldDB" id="A0A078LUW4"/>
<dbReference type="PANTHER" id="PTHR30537">
    <property type="entry name" value="HTH-TYPE TRANSCRIPTIONAL REGULATOR"/>
    <property type="match status" value="1"/>
</dbReference>
<keyword evidence="2" id="KW-0805">Transcription regulation</keyword>
<comment type="similarity">
    <text evidence="1">Belongs to the LysR transcriptional regulatory family.</text>
</comment>
<evidence type="ECO:0000256" key="5">
    <source>
        <dbReference type="SAM" id="MobiDB-lite"/>
    </source>
</evidence>
<dbReference type="Gene3D" id="1.10.10.10">
    <property type="entry name" value="Winged helix-like DNA-binding domain superfamily/Winged helix DNA-binding domain"/>
    <property type="match status" value="1"/>
</dbReference>
<keyword evidence="4" id="KW-0804">Transcription</keyword>
<dbReference type="GO" id="GO:0003700">
    <property type="term" value="F:DNA-binding transcription factor activity"/>
    <property type="evidence" value="ECO:0007669"/>
    <property type="project" value="InterPro"/>
</dbReference>
<protein>
    <submittedName>
        <fullName evidence="7">LysR family transcriptional regulator</fullName>
    </submittedName>
</protein>
<dbReference type="RefSeq" id="WP_052114444.1">
    <property type="nucleotide sequence ID" value="NZ_CCSF01000001.1"/>
</dbReference>
<sequence>MDKLKAMANFVRIVDSGSLSAAADASGQSVASLVRSLAALERHLGVRLLNRSTRRMALTEEGAEYLAWSRRVLGDFDEMEQRLDARDGVARGLLRITAPVEFGQRYVTPLVNAFLKEHPAMRVELKLSDQVLPLLEERLDLALRISHLPDSAMVARQVGTTRLITCVSPEYLRNAPPLDSPAALGNHACIAFAAHGRRWYYRHDGKEVGQDISPRLVCNQIRSTALACVQGLGVTRLAHYQVADELADGRLVRVLEAFEPADLPIQLVYPHALQLSPRVRAFVEWACPQLEKATPKPDGKVPGNRLDQSLADR</sequence>
<accession>A0A078LUW4</accession>
<dbReference type="SUPFAM" id="SSF46785">
    <property type="entry name" value="Winged helix' DNA-binding domain"/>
    <property type="match status" value="1"/>
</dbReference>
<dbReference type="PANTHER" id="PTHR30537:SF5">
    <property type="entry name" value="HTH-TYPE TRANSCRIPTIONAL ACTIVATOR TTDR-RELATED"/>
    <property type="match status" value="1"/>
</dbReference>
<evidence type="ECO:0000259" key="6">
    <source>
        <dbReference type="PROSITE" id="PS50931"/>
    </source>
</evidence>
<dbReference type="STRING" id="1499686.BN1079_01408"/>
<dbReference type="EMBL" id="CCSF01000001">
    <property type="protein sequence ID" value="CDZ94097.1"/>
    <property type="molecule type" value="Genomic_DNA"/>
</dbReference>
<organism evidence="7 8">
    <name type="scientific">Pseudomonas saudiphocaensis</name>
    <dbReference type="NCBI Taxonomy" id="1499686"/>
    <lineage>
        <taxon>Bacteria</taxon>
        <taxon>Pseudomonadati</taxon>
        <taxon>Pseudomonadota</taxon>
        <taxon>Gammaproteobacteria</taxon>
        <taxon>Pseudomonadales</taxon>
        <taxon>Pseudomonadaceae</taxon>
        <taxon>Pseudomonas</taxon>
    </lineage>
</organism>
<dbReference type="InterPro" id="IPR036388">
    <property type="entry name" value="WH-like_DNA-bd_sf"/>
</dbReference>
<dbReference type="SUPFAM" id="SSF53850">
    <property type="entry name" value="Periplasmic binding protein-like II"/>
    <property type="match status" value="1"/>
</dbReference>
<evidence type="ECO:0000256" key="2">
    <source>
        <dbReference type="ARBA" id="ARBA00023015"/>
    </source>
</evidence>
<dbReference type="InterPro" id="IPR058163">
    <property type="entry name" value="LysR-type_TF_proteobact-type"/>
</dbReference>
<dbReference type="Proteomes" id="UP000053902">
    <property type="component" value="Unassembled WGS sequence"/>
</dbReference>
<name>A0A078LUW4_9PSED</name>
<dbReference type="Pfam" id="PF03466">
    <property type="entry name" value="LysR_substrate"/>
    <property type="match status" value="1"/>
</dbReference>
<dbReference type="Pfam" id="PF00126">
    <property type="entry name" value="HTH_1"/>
    <property type="match status" value="1"/>
</dbReference>
<proteinExistence type="inferred from homology"/>
<feature type="region of interest" description="Disordered" evidence="5">
    <location>
        <begin position="293"/>
        <end position="313"/>
    </location>
</feature>
<keyword evidence="3" id="KW-0238">DNA-binding</keyword>
<dbReference type="InterPro" id="IPR000847">
    <property type="entry name" value="LysR_HTH_N"/>
</dbReference>
<dbReference type="GO" id="GO:0043565">
    <property type="term" value="F:sequence-specific DNA binding"/>
    <property type="evidence" value="ECO:0007669"/>
    <property type="project" value="TreeGrafter"/>
</dbReference>
<dbReference type="InterPro" id="IPR005119">
    <property type="entry name" value="LysR_subst-bd"/>
</dbReference>
<evidence type="ECO:0000313" key="8">
    <source>
        <dbReference type="Proteomes" id="UP000053902"/>
    </source>
</evidence>
<dbReference type="HOGENOM" id="CLU_039613_16_4_6"/>
<evidence type="ECO:0000256" key="1">
    <source>
        <dbReference type="ARBA" id="ARBA00009437"/>
    </source>
</evidence>
<dbReference type="CDD" id="cd08471">
    <property type="entry name" value="PBP2_CrgA_like_2"/>
    <property type="match status" value="1"/>
</dbReference>
<reference evidence="7 8" key="1">
    <citation type="submission" date="2014-07" db="EMBL/GenBank/DDBJ databases">
        <authorList>
            <person name="Urmite Genomes Urmite Genomes"/>
        </authorList>
    </citation>
    <scope>NUCLEOTIDE SEQUENCE [LARGE SCALE GENOMIC DNA]</scope>
    <source>
        <strain evidence="7 8">20_BN</strain>
    </source>
</reference>
<gene>
    <name evidence="7" type="ORF">BN1079_01408</name>
</gene>
<dbReference type="FunFam" id="1.10.10.10:FF:000001">
    <property type="entry name" value="LysR family transcriptional regulator"/>
    <property type="match status" value="1"/>
</dbReference>
<evidence type="ECO:0000256" key="3">
    <source>
        <dbReference type="ARBA" id="ARBA00023125"/>
    </source>
</evidence>
<dbReference type="InterPro" id="IPR036390">
    <property type="entry name" value="WH_DNA-bd_sf"/>
</dbReference>
<dbReference type="GO" id="GO:0006351">
    <property type="term" value="P:DNA-templated transcription"/>
    <property type="evidence" value="ECO:0007669"/>
    <property type="project" value="TreeGrafter"/>
</dbReference>
<dbReference type="PROSITE" id="PS50931">
    <property type="entry name" value="HTH_LYSR"/>
    <property type="match status" value="1"/>
</dbReference>
<keyword evidence="8" id="KW-1185">Reference proteome</keyword>
<evidence type="ECO:0000313" key="7">
    <source>
        <dbReference type="EMBL" id="CDZ94097.1"/>
    </source>
</evidence>
<dbReference type="OrthoDB" id="8885940at2"/>
<feature type="domain" description="HTH lysR-type" evidence="6">
    <location>
        <begin position="1"/>
        <end position="59"/>
    </location>
</feature>